<proteinExistence type="inferred from homology"/>
<dbReference type="InterPro" id="IPR036165">
    <property type="entry name" value="YefM-like_sf"/>
</dbReference>
<evidence type="ECO:0000256" key="1">
    <source>
        <dbReference type="ARBA" id="ARBA00009981"/>
    </source>
</evidence>
<dbReference type="EMBL" id="OJIN01000167">
    <property type="protein sequence ID" value="SPD74610.1"/>
    <property type="molecule type" value="Genomic_DNA"/>
</dbReference>
<organism evidence="3">
    <name type="scientific">uncultured Desulfobacterium sp</name>
    <dbReference type="NCBI Taxonomy" id="201089"/>
    <lineage>
        <taxon>Bacteria</taxon>
        <taxon>Pseudomonadati</taxon>
        <taxon>Thermodesulfobacteriota</taxon>
        <taxon>Desulfobacteria</taxon>
        <taxon>Desulfobacterales</taxon>
        <taxon>Desulfobacteriaceae</taxon>
        <taxon>Desulfobacterium</taxon>
        <taxon>environmental samples</taxon>
    </lineage>
</organism>
<comment type="function">
    <text evidence="2">Antitoxin component of a type II toxin-antitoxin (TA) system.</text>
</comment>
<comment type="similarity">
    <text evidence="1 2">Belongs to the phD/YefM antitoxin family.</text>
</comment>
<name>A0A445MYM9_9BACT</name>
<accession>A0A445MYM9</accession>
<dbReference type="Pfam" id="PF02604">
    <property type="entry name" value="PhdYeFM_antitox"/>
    <property type="match status" value="1"/>
</dbReference>
<dbReference type="SUPFAM" id="SSF143120">
    <property type="entry name" value="YefM-like"/>
    <property type="match status" value="1"/>
</dbReference>
<reference evidence="3" key="1">
    <citation type="submission" date="2018-01" db="EMBL/GenBank/DDBJ databases">
        <authorList>
            <person name="Regsiter A."/>
            <person name="William W."/>
        </authorList>
    </citation>
    <scope>NUCLEOTIDE SEQUENCE</scope>
    <source>
        <strain evidence="3">TRIP AH-1</strain>
    </source>
</reference>
<dbReference type="AlphaFoldDB" id="A0A445MYM9"/>
<protein>
    <recommendedName>
        <fullName evidence="2">Antitoxin</fullName>
    </recommendedName>
</protein>
<dbReference type="Gene3D" id="3.40.1620.10">
    <property type="entry name" value="YefM-like domain"/>
    <property type="match status" value="1"/>
</dbReference>
<dbReference type="InterPro" id="IPR006442">
    <property type="entry name" value="Antitoxin_Phd/YefM"/>
</dbReference>
<dbReference type="NCBIfam" id="TIGR01552">
    <property type="entry name" value="phd_fam"/>
    <property type="match status" value="1"/>
</dbReference>
<evidence type="ECO:0000313" key="3">
    <source>
        <dbReference type="EMBL" id="SPD74610.1"/>
    </source>
</evidence>
<evidence type="ECO:0000256" key="2">
    <source>
        <dbReference type="RuleBase" id="RU362080"/>
    </source>
</evidence>
<gene>
    <name evidence="3" type="ORF">PITCH_A270016</name>
</gene>
<sequence>MKTISFTNFRKKASGFIAEVEHGETLILLRRGKPVAEIIPFSDKVQTTPSWKRPGIRLKLKGSDLSSAILEDREATV</sequence>